<evidence type="ECO:0000313" key="5">
    <source>
        <dbReference type="Proteomes" id="UP000268291"/>
    </source>
</evidence>
<evidence type="ECO:0000313" key="3">
    <source>
        <dbReference type="EMBL" id="RUQ86543.1"/>
    </source>
</evidence>
<keyword evidence="1" id="KW-1133">Transmembrane helix</keyword>
<keyword evidence="1" id="KW-0812">Transmembrane</keyword>
<evidence type="ECO:0000313" key="4">
    <source>
        <dbReference type="Proteomes" id="UP000241203"/>
    </source>
</evidence>
<proteinExistence type="predicted"/>
<dbReference type="EMBL" id="RZGY01000001">
    <property type="protein sequence ID" value="RUQ86543.1"/>
    <property type="molecule type" value="Genomic_DNA"/>
</dbReference>
<dbReference type="EMBL" id="PYAU01000001">
    <property type="protein sequence ID" value="PSL39005.1"/>
    <property type="molecule type" value="Genomic_DNA"/>
</dbReference>
<gene>
    <name evidence="2" type="ORF">CLV49_2636</name>
    <name evidence="3" type="ORF">ELQ93_06045</name>
</gene>
<organism evidence="2 4">
    <name type="scientific">Labedella gwakjiensis</name>
    <dbReference type="NCBI Taxonomy" id="390269"/>
    <lineage>
        <taxon>Bacteria</taxon>
        <taxon>Bacillati</taxon>
        <taxon>Actinomycetota</taxon>
        <taxon>Actinomycetes</taxon>
        <taxon>Micrococcales</taxon>
        <taxon>Microbacteriaceae</taxon>
        <taxon>Labedella</taxon>
    </lineage>
</organism>
<feature type="transmembrane region" description="Helical" evidence="1">
    <location>
        <begin position="6"/>
        <end position="27"/>
    </location>
</feature>
<reference evidence="2 4" key="1">
    <citation type="submission" date="2018-03" db="EMBL/GenBank/DDBJ databases">
        <title>Genomic Encyclopedia of Archaeal and Bacterial Type Strains, Phase II (KMG-II): from individual species to whole genera.</title>
        <authorList>
            <person name="Goeker M."/>
        </authorList>
    </citation>
    <scope>NUCLEOTIDE SEQUENCE [LARGE SCALE GENOMIC DNA]</scope>
    <source>
        <strain evidence="2 4">DSM 21548</strain>
    </source>
</reference>
<feature type="transmembrane region" description="Helical" evidence="1">
    <location>
        <begin position="81"/>
        <end position="105"/>
    </location>
</feature>
<dbReference type="OrthoDB" id="4950741at2"/>
<sequence>MIDWAAFAVVFAAALIGTGVVVGLYSLGLRLLVVGGRVPVVVPAEFTDAITVLTPAEIASAEKKAAKALRKNPLSPLQRKLAGYGAYACFALCGLAVLYGIYLIVPALHGGA</sequence>
<accession>A0A2P8GYI1</accession>
<keyword evidence="1" id="KW-0472">Membrane</keyword>
<protein>
    <submittedName>
        <fullName evidence="3">Peptidase</fullName>
    </submittedName>
</protein>
<name>A0A2P8GYI1_9MICO</name>
<dbReference type="RefSeq" id="WP_106563931.1">
    <property type="nucleotide sequence ID" value="NZ_PYAU01000001.1"/>
</dbReference>
<keyword evidence="5" id="KW-1185">Reference proteome</keyword>
<evidence type="ECO:0000256" key="1">
    <source>
        <dbReference type="SAM" id="Phobius"/>
    </source>
</evidence>
<comment type="caution">
    <text evidence="2">The sequence shown here is derived from an EMBL/GenBank/DDBJ whole genome shotgun (WGS) entry which is preliminary data.</text>
</comment>
<dbReference type="Proteomes" id="UP000268291">
    <property type="component" value="Unassembled WGS sequence"/>
</dbReference>
<evidence type="ECO:0000313" key="2">
    <source>
        <dbReference type="EMBL" id="PSL39005.1"/>
    </source>
</evidence>
<dbReference type="AlphaFoldDB" id="A0A2P8GYI1"/>
<dbReference type="Proteomes" id="UP000241203">
    <property type="component" value="Unassembled WGS sequence"/>
</dbReference>
<reference evidence="3 5" key="2">
    <citation type="submission" date="2018-12" db="EMBL/GenBank/DDBJ databases">
        <authorList>
            <person name="hu s."/>
            <person name="Xu Y."/>
            <person name="Xu B."/>
            <person name="Li F."/>
        </authorList>
    </citation>
    <scope>NUCLEOTIDE SEQUENCE [LARGE SCALE GENOMIC DNA]</scope>
    <source>
        <strain evidence="3 5">KSW2-17</strain>
    </source>
</reference>